<name>A0A812SNL2_9DINO</name>
<organism evidence="1 2">
    <name type="scientific">Symbiodinium natans</name>
    <dbReference type="NCBI Taxonomy" id="878477"/>
    <lineage>
        <taxon>Eukaryota</taxon>
        <taxon>Sar</taxon>
        <taxon>Alveolata</taxon>
        <taxon>Dinophyceae</taxon>
        <taxon>Suessiales</taxon>
        <taxon>Symbiodiniaceae</taxon>
        <taxon>Symbiodinium</taxon>
    </lineage>
</organism>
<proteinExistence type="predicted"/>
<keyword evidence="2" id="KW-1185">Reference proteome</keyword>
<dbReference type="AlphaFoldDB" id="A0A812SNL2"/>
<dbReference type="Proteomes" id="UP000604046">
    <property type="component" value="Unassembled WGS sequence"/>
</dbReference>
<comment type="caution">
    <text evidence="1">The sequence shown here is derived from an EMBL/GenBank/DDBJ whole genome shotgun (WGS) entry which is preliminary data.</text>
</comment>
<protein>
    <submittedName>
        <fullName evidence="1">Uncharacterized protein</fullName>
    </submittedName>
</protein>
<reference evidence="1" key="1">
    <citation type="submission" date="2021-02" db="EMBL/GenBank/DDBJ databases">
        <authorList>
            <person name="Dougan E. K."/>
            <person name="Rhodes N."/>
            <person name="Thang M."/>
            <person name="Chan C."/>
        </authorList>
    </citation>
    <scope>NUCLEOTIDE SEQUENCE</scope>
</reference>
<evidence type="ECO:0000313" key="2">
    <source>
        <dbReference type="Proteomes" id="UP000604046"/>
    </source>
</evidence>
<evidence type="ECO:0000313" key="1">
    <source>
        <dbReference type="EMBL" id="CAE7492556.1"/>
    </source>
</evidence>
<sequence>MTGTQVESTLSPVACCFLAAEDIKKGMQTQLRPAGSDSQGCRGENTFLANLRSIRAAGGGMLSAHRRRQCILCTHSFALFVRDATDSQALAACCRLPFVASSTLSKLTLDISPAPTSFFLANVGVT</sequence>
<gene>
    <name evidence="1" type="ORF">SNAT2548_LOCUS27601</name>
</gene>
<accession>A0A812SNL2</accession>
<dbReference type="EMBL" id="CAJNDS010002479">
    <property type="protein sequence ID" value="CAE7492556.1"/>
    <property type="molecule type" value="Genomic_DNA"/>
</dbReference>